<dbReference type="EMBL" id="FO203427">
    <property type="protein sequence ID" value="CCH48684.1"/>
    <property type="molecule type" value="Genomic_DNA"/>
</dbReference>
<proteinExistence type="predicted"/>
<protein>
    <submittedName>
        <fullName evidence="3">TadE family protein</fullName>
    </submittedName>
</protein>
<reference evidence="3 4" key="1">
    <citation type="journal article" date="2013" name="PLoS ONE">
        <title>The first genomic and proteomic characterization of a deep-sea sulfate reducer: insights into the piezophilic lifestyle of Desulfovibrio piezophilus.</title>
        <authorList>
            <person name="Pradel N."/>
            <person name="Ji B."/>
            <person name="Gimenez G."/>
            <person name="Talla E."/>
            <person name="Lenoble P."/>
            <person name="Garel M."/>
            <person name="Tamburini C."/>
            <person name="Fourquet P."/>
            <person name="Lebrun R."/>
            <person name="Bertin P."/>
            <person name="Denis Y."/>
            <person name="Pophillat M."/>
            <person name="Barbe V."/>
            <person name="Ollivier B."/>
            <person name="Dolla A."/>
        </authorList>
    </citation>
    <scope>NUCLEOTIDE SEQUENCE [LARGE SCALE GENOMIC DNA]</scope>
    <source>
        <strain evidence="4">DSM 10523 / SB164P1</strain>
    </source>
</reference>
<dbReference type="AlphaFoldDB" id="M1WPZ4"/>
<dbReference type="Pfam" id="PF07811">
    <property type="entry name" value="TadE"/>
    <property type="match status" value="1"/>
</dbReference>
<evidence type="ECO:0000313" key="3">
    <source>
        <dbReference type="EMBL" id="CCH48684.1"/>
    </source>
</evidence>
<accession>M1WPZ4</accession>
<sequence>MKQRSNIARRRGVTTIEFALIIPFIFVLVLGMVEFGSIFYSWLSIQKAAQVGARFAATGVGDEEGNRLSQIVAETEKWLTALDNGAKEITVSSWPTASATGDGVENDPGGPCELVQVSVIYHYHPFTPLVGDVFPEVINLEGHERKLNEPWKPCGE</sequence>
<keyword evidence="1" id="KW-0472">Membrane</keyword>
<dbReference type="OrthoDB" id="5458110at2"/>
<dbReference type="HOGENOM" id="CLU_1624443_0_0_7"/>
<keyword evidence="4" id="KW-1185">Reference proteome</keyword>
<keyword evidence="1" id="KW-0812">Transmembrane</keyword>
<dbReference type="STRING" id="1322246.BN4_11449"/>
<evidence type="ECO:0000256" key="1">
    <source>
        <dbReference type="SAM" id="Phobius"/>
    </source>
</evidence>
<keyword evidence="1" id="KW-1133">Transmembrane helix</keyword>
<evidence type="ECO:0000259" key="2">
    <source>
        <dbReference type="Pfam" id="PF07811"/>
    </source>
</evidence>
<organism evidence="3 4">
    <name type="scientific">Pseudodesulfovibrio piezophilus (strain DSM 21447 / JCM 15486 / C1TLV30)</name>
    <name type="common">Desulfovibrio piezophilus</name>
    <dbReference type="NCBI Taxonomy" id="1322246"/>
    <lineage>
        <taxon>Bacteria</taxon>
        <taxon>Pseudomonadati</taxon>
        <taxon>Thermodesulfobacteriota</taxon>
        <taxon>Desulfovibrionia</taxon>
        <taxon>Desulfovibrionales</taxon>
        <taxon>Desulfovibrionaceae</taxon>
    </lineage>
</organism>
<dbReference type="InterPro" id="IPR012495">
    <property type="entry name" value="TadE-like_dom"/>
</dbReference>
<dbReference type="BioCyc" id="DPIE1322246:BN4_RS07280-MONOMER"/>
<dbReference type="KEGG" id="dpi:BN4_11449"/>
<reference evidence="4" key="2">
    <citation type="journal article" date="2013" name="Stand. Genomic Sci.">
        <title>Complete genome sequence of Desulfocapsa sulfexigens, a marine deltaproteobacterium specialized in disproportionating inorganic sulfur compounds.</title>
        <authorList>
            <person name="Finster K.W."/>
            <person name="Kjeldsen K.U."/>
            <person name="Kube M."/>
            <person name="Reinhardt R."/>
            <person name="Mussmann M."/>
            <person name="Amann R."/>
            <person name="Schreiber L."/>
        </authorList>
    </citation>
    <scope>NUCLEOTIDE SEQUENCE [LARGE SCALE GENOMIC DNA]</scope>
    <source>
        <strain evidence="4">DSM 10523 / SB164P1</strain>
    </source>
</reference>
<gene>
    <name evidence="3" type="ordered locus">BN4_11449</name>
</gene>
<feature type="transmembrane region" description="Helical" evidence="1">
    <location>
        <begin position="20"/>
        <end position="43"/>
    </location>
</feature>
<dbReference type="Proteomes" id="UP000011724">
    <property type="component" value="Chromosome"/>
</dbReference>
<dbReference type="PATRIC" id="fig|879567.3.peg.1512"/>
<feature type="domain" description="TadE-like" evidence="2">
    <location>
        <begin position="12"/>
        <end position="54"/>
    </location>
</feature>
<evidence type="ECO:0000313" key="4">
    <source>
        <dbReference type="Proteomes" id="UP000011724"/>
    </source>
</evidence>
<name>M1WPZ4_PSEP2</name>
<dbReference type="eggNOG" id="COG4961">
    <property type="taxonomic scope" value="Bacteria"/>
</dbReference>
<dbReference type="RefSeq" id="WP_015414730.1">
    <property type="nucleotide sequence ID" value="NC_020409.1"/>
</dbReference>